<evidence type="ECO:0000256" key="2">
    <source>
        <dbReference type="ARBA" id="ARBA00009477"/>
    </source>
</evidence>
<dbReference type="Pfam" id="PF25876">
    <property type="entry name" value="HH_MFP_RND"/>
    <property type="match status" value="1"/>
</dbReference>
<keyword evidence="5" id="KW-0812">Transmembrane</keyword>
<evidence type="ECO:0000313" key="11">
    <source>
        <dbReference type="Proteomes" id="UP000216998"/>
    </source>
</evidence>
<comment type="caution">
    <text evidence="10">The sequence shown here is derived from an EMBL/GenBank/DDBJ whole genome shotgun (WGS) entry which is preliminary data.</text>
</comment>
<gene>
    <name evidence="10" type="ORF">CHU95_01300</name>
</gene>
<proteinExistence type="inferred from homology"/>
<dbReference type="AlphaFoldDB" id="A0A255Z9Q5"/>
<evidence type="ECO:0000259" key="9">
    <source>
        <dbReference type="Pfam" id="PF25967"/>
    </source>
</evidence>
<organism evidence="10 11">
    <name type="scientific">Niveispirillum lacus</name>
    <dbReference type="NCBI Taxonomy" id="1981099"/>
    <lineage>
        <taxon>Bacteria</taxon>
        <taxon>Pseudomonadati</taxon>
        <taxon>Pseudomonadota</taxon>
        <taxon>Alphaproteobacteria</taxon>
        <taxon>Rhodospirillales</taxon>
        <taxon>Azospirillaceae</taxon>
        <taxon>Niveispirillum</taxon>
    </lineage>
</organism>
<dbReference type="FunFam" id="2.40.30.170:FF:000010">
    <property type="entry name" value="Efflux RND transporter periplasmic adaptor subunit"/>
    <property type="match status" value="1"/>
</dbReference>
<evidence type="ECO:0000259" key="8">
    <source>
        <dbReference type="Pfam" id="PF25954"/>
    </source>
</evidence>
<dbReference type="Pfam" id="PF25917">
    <property type="entry name" value="BSH_RND"/>
    <property type="match status" value="1"/>
</dbReference>
<feature type="region of interest" description="Disordered" evidence="4">
    <location>
        <begin position="1"/>
        <end position="70"/>
    </location>
</feature>
<dbReference type="Pfam" id="PF25967">
    <property type="entry name" value="RND-MFP_C"/>
    <property type="match status" value="1"/>
</dbReference>
<keyword evidence="5" id="KW-0472">Membrane</keyword>
<keyword evidence="3" id="KW-0813">Transport</keyword>
<dbReference type="InterPro" id="IPR058792">
    <property type="entry name" value="Beta-barrel_RND_2"/>
</dbReference>
<evidence type="ECO:0000256" key="5">
    <source>
        <dbReference type="SAM" id="Phobius"/>
    </source>
</evidence>
<dbReference type="Pfam" id="PF25954">
    <property type="entry name" value="Beta-barrel_RND_2"/>
    <property type="match status" value="1"/>
</dbReference>
<comment type="similarity">
    <text evidence="2">Belongs to the membrane fusion protein (MFP) (TC 8.A.1) family.</text>
</comment>
<dbReference type="InterPro" id="IPR058627">
    <property type="entry name" value="MdtA-like_C"/>
</dbReference>
<dbReference type="Gene3D" id="2.40.30.170">
    <property type="match status" value="1"/>
</dbReference>
<keyword evidence="11" id="KW-1185">Reference proteome</keyword>
<dbReference type="NCBIfam" id="TIGR01730">
    <property type="entry name" value="RND_mfp"/>
    <property type="match status" value="1"/>
</dbReference>
<sequence>MSGTRTGGRCSSQGAVYSDGSPLPGNRARCRGPTMVKNMTVQPLHTRPGPDGGDSRPKTGGQRWAPPGGGRPSKLKWILLGAAVVALVGTGAYVAFKPKSSADGKPAAATENGEKDSSSILTVTTVKAEASDVPRQLLVTGSLASWDELPIGTQTSGLAIVEVLVDEGDKVKAGQLLARFDDKVLRADLLSREASLREAQALATEAEANIRRAEELARTGAISTRDLDARRSAALTTKARVGVAEAARAQAVARLAQTEVRSPTDGTIAKRNARLGAVMSAGGTELFRIIRDDRVELLAEVPEIDLRQLIVGQKAELSAVDINGQPFVGTVRIISPIVDTKTRIGTVKIDVPQDPYLRPGMFLTARVRTGTQSAPVLPEEAVIYRDAKSWAVVVDAAKDDKGHHTVTAREVETGPRDGNRLAILSGLKPGEDVVLTGAGYLKTGDKVIITQAPTDKVNPLPAN</sequence>
<dbReference type="EMBL" id="NOXU01000015">
    <property type="protein sequence ID" value="OYQ37360.1"/>
    <property type="molecule type" value="Genomic_DNA"/>
</dbReference>
<accession>A0A255Z9Q5</accession>
<evidence type="ECO:0000259" key="6">
    <source>
        <dbReference type="Pfam" id="PF25876"/>
    </source>
</evidence>
<dbReference type="Proteomes" id="UP000216998">
    <property type="component" value="Unassembled WGS sequence"/>
</dbReference>
<feature type="domain" description="Multidrug resistance protein MdtA-like alpha-helical hairpin" evidence="6">
    <location>
        <begin position="189"/>
        <end position="258"/>
    </location>
</feature>
<protein>
    <submittedName>
        <fullName evidence="10">Uncharacterized protein</fullName>
    </submittedName>
</protein>
<dbReference type="Gene3D" id="2.40.50.100">
    <property type="match status" value="1"/>
</dbReference>
<feature type="domain" description="Multidrug resistance protein MdtA-like barrel-sandwich hybrid" evidence="7">
    <location>
        <begin position="151"/>
        <end position="285"/>
    </location>
</feature>
<evidence type="ECO:0000259" key="7">
    <source>
        <dbReference type="Pfam" id="PF25917"/>
    </source>
</evidence>
<evidence type="ECO:0000256" key="1">
    <source>
        <dbReference type="ARBA" id="ARBA00004196"/>
    </source>
</evidence>
<feature type="transmembrane region" description="Helical" evidence="5">
    <location>
        <begin position="77"/>
        <end position="96"/>
    </location>
</feature>
<dbReference type="GO" id="GO:0015562">
    <property type="term" value="F:efflux transmembrane transporter activity"/>
    <property type="evidence" value="ECO:0007669"/>
    <property type="project" value="TreeGrafter"/>
</dbReference>
<dbReference type="OrthoDB" id="7265739at2"/>
<keyword evidence="5" id="KW-1133">Transmembrane helix</keyword>
<comment type="subcellular location">
    <subcellularLocation>
        <location evidence="1">Cell envelope</location>
    </subcellularLocation>
</comment>
<dbReference type="SUPFAM" id="SSF111369">
    <property type="entry name" value="HlyD-like secretion proteins"/>
    <property type="match status" value="1"/>
</dbReference>
<feature type="compositionally biased region" description="Polar residues" evidence="4">
    <location>
        <begin position="1"/>
        <end position="15"/>
    </location>
</feature>
<reference evidence="10 11" key="1">
    <citation type="submission" date="2017-07" db="EMBL/GenBank/DDBJ databases">
        <title>Niveispirillum cyanobacteriorum sp. nov., isolated from cyanobacterial aggregates in a eutrophic lake.</title>
        <authorList>
            <person name="Cai H."/>
        </authorList>
    </citation>
    <scope>NUCLEOTIDE SEQUENCE [LARGE SCALE GENOMIC DNA]</scope>
    <source>
        <strain evidence="11">TH1-14</strain>
    </source>
</reference>
<dbReference type="GO" id="GO:1990281">
    <property type="term" value="C:efflux pump complex"/>
    <property type="evidence" value="ECO:0007669"/>
    <property type="project" value="TreeGrafter"/>
</dbReference>
<name>A0A255Z9Q5_9PROT</name>
<evidence type="ECO:0000256" key="3">
    <source>
        <dbReference type="ARBA" id="ARBA00022448"/>
    </source>
</evidence>
<feature type="domain" description="Multidrug resistance protein MdtA-like C-terminal permuted SH3" evidence="9">
    <location>
        <begin position="398"/>
        <end position="439"/>
    </location>
</feature>
<dbReference type="PANTHER" id="PTHR30469">
    <property type="entry name" value="MULTIDRUG RESISTANCE PROTEIN MDTA"/>
    <property type="match status" value="1"/>
</dbReference>
<evidence type="ECO:0000256" key="4">
    <source>
        <dbReference type="SAM" id="MobiDB-lite"/>
    </source>
</evidence>
<dbReference type="PANTHER" id="PTHR30469:SF15">
    <property type="entry name" value="HLYD FAMILY OF SECRETION PROTEINS"/>
    <property type="match status" value="1"/>
</dbReference>
<dbReference type="InterPro" id="IPR058625">
    <property type="entry name" value="MdtA-like_BSH"/>
</dbReference>
<dbReference type="Gene3D" id="1.10.287.470">
    <property type="entry name" value="Helix hairpin bin"/>
    <property type="match status" value="1"/>
</dbReference>
<dbReference type="Gene3D" id="2.40.420.20">
    <property type="match status" value="1"/>
</dbReference>
<feature type="region of interest" description="Disordered" evidence="4">
    <location>
        <begin position="99"/>
        <end position="118"/>
    </location>
</feature>
<feature type="domain" description="CusB-like beta-barrel" evidence="8">
    <location>
        <begin position="297"/>
        <end position="369"/>
    </location>
</feature>
<dbReference type="InterPro" id="IPR006143">
    <property type="entry name" value="RND_pump_MFP"/>
</dbReference>
<dbReference type="InterPro" id="IPR058624">
    <property type="entry name" value="MdtA-like_HH"/>
</dbReference>
<evidence type="ECO:0000313" key="10">
    <source>
        <dbReference type="EMBL" id="OYQ37360.1"/>
    </source>
</evidence>